<keyword evidence="4 9" id="KW-0812">Transmembrane</keyword>
<dbReference type="EMBL" id="CAMTCP010000133">
    <property type="protein sequence ID" value="CAI3571756.1"/>
    <property type="molecule type" value="Genomic_DNA"/>
</dbReference>
<comment type="similarity">
    <text evidence="9">Belongs to the OXA1/ALB3/YidC family.</text>
</comment>
<dbReference type="CDD" id="cd20070">
    <property type="entry name" value="5TM_YidC_Alb3"/>
    <property type="match status" value="1"/>
</dbReference>
<proteinExistence type="inferred from homology"/>
<evidence type="ECO:0000256" key="3">
    <source>
        <dbReference type="ARBA" id="ARBA00022475"/>
    </source>
</evidence>
<organism evidence="15 17">
    <name type="scientific">Clostridium neonatale</name>
    <dbReference type="NCBI Taxonomy" id="137838"/>
    <lineage>
        <taxon>Bacteria</taxon>
        <taxon>Bacillati</taxon>
        <taxon>Bacillota</taxon>
        <taxon>Clostridia</taxon>
        <taxon>Eubacteriales</taxon>
        <taxon>Clostridiaceae</taxon>
        <taxon>Clostridium</taxon>
    </lineage>
</organism>
<dbReference type="GO" id="GO:0051205">
    <property type="term" value="P:protein insertion into membrane"/>
    <property type="evidence" value="ECO:0007669"/>
    <property type="project" value="TreeGrafter"/>
</dbReference>
<dbReference type="EMBL" id="CAKJVE010000004">
    <property type="protein sequence ID" value="CAG9703027.1"/>
    <property type="molecule type" value="Genomic_DNA"/>
</dbReference>
<dbReference type="InterPro" id="IPR047196">
    <property type="entry name" value="YidC_ALB_C"/>
</dbReference>
<evidence type="ECO:0000256" key="4">
    <source>
        <dbReference type="ARBA" id="ARBA00022692"/>
    </source>
</evidence>
<keyword evidence="17" id="KW-1185">Reference proteome</keyword>
<evidence type="ECO:0000256" key="11">
    <source>
        <dbReference type="SAM" id="Phobius"/>
    </source>
</evidence>
<keyword evidence="7 11" id="KW-0472">Membrane</keyword>
<keyword evidence="3" id="KW-1003">Cell membrane</keyword>
<evidence type="ECO:0000313" key="18">
    <source>
        <dbReference type="Proteomes" id="UP000431451"/>
    </source>
</evidence>
<name>A0A2A7MBU0_9CLOT</name>
<dbReference type="Proteomes" id="UP001189143">
    <property type="component" value="Unassembled WGS sequence"/>
</dbReference>
<evidence type="ECO:0000313" key="14">
    <source>
        <dbReference type="EMBL" id="CAI3571756.1"/>
    </source>
</evidence>
<dbReference type="Proteomes" id="UP000789738">
    <property type="component" value="Unassembled WGS sequence"/>
</dbReference>
<keyword evidence="2" id="KW-0813">Transport</keyword>
<dbReference type="InterPro" id="IPR001708">
    <property type="entry name" value="YidC/ALB3/OXA1/COX18"/>
</dbReference>
<keyword evidence="6 11" id="KW-1133">Transmembrane helix</keyword>
<dbReference type="GO" id="GO:0032977">
    <property type="term" value="F:membrane insertase activity"/>
    <property type="evidence" value="ECO:0007669"/>
    <property type="project" value="InterPro"/>
</dbReference>
<evidence type="ECO:0000313" key="16">
    <source>
        <dbReference type="EMBL" id="VCT86331.1"/>
    </source>
</evidence>
<reference evidence="15 17" key="1">
    <citation type="submission" date="2017-10" db="EMBL/GenBank/DDBJ databases">
        <title>Effective Description of Clostridium neonatale sp. nov. linked to necrotizing enterocolitis in neonates and a clarification of species assignable to the genus Clostridium (Prazmowski 1880) emend. Lawson and Rainey 2016.</title>
        <authorList>
            <person name="Bernard K."/>
            <person name="Burdz T."/>
            <person name="Wiebe D."/>
            <person name="Balcewich B."/>
            <person name="Alfa M."/>
            <person name="Bernier A.-M."/>
        </authorList>
    </citation>
    <scope>NUCLEOTIDE SEQUENCE [LARGE SCALE GENOMIC DNA]</scope>
    <source>
        <strain evidence="15 17">LCDC99A005</strain>
    </source>
</reference>
<dbReference type="PANTHER" id="PTHR12428">
    <property type="entry name" value="OXA1"/>
    <property type="match status" value="1"/>
</dbReference>
<evidence type="ECO:0000256" key="6">
    <source>
        <dbReference type="ARBA" id="ARBA00022989"/>
    </source>
</evidence>
<evidence type="ECO:0000256" key="7">
    <source>
        <dbReference type="ARBA" id="ARBA00023136"/>
    </source>
</evidence>
<dbReference type="PRINTS" id="PR00701">
    <property type="entry name" value="60KDINNERMP"/>
</dbReference>
<protein>
    <submittedName>
        <fullName evidence="15 16">Membrane protein insertase YidC</fullName>
    </submittedName>
    <submittedName>
        <fullName evidence="13">Stage III sporulation protein J</fullName>
    </submittedName>
</protein>
<dbReference type="GeneID" id="68879503"/>
<reference evidence="16 18" key="2">
    <citation type="submission" date="2018-06" db="EMBL/GenBank/DDBJ databases">
        <authorList>
            <consortium name="IHU Genomes"/>
        </authorList>
    </citation>
    <scope>NUCLEOTIDE SEQUENCE [LARGE SCALE GENOMIC DNA]</scope>
    <source>
        <strain evidence="16 18">NEC25</strain>
    </source>
</reference>
<dbReference type="RefSeq" id="WP_058293234.1">
    <property type="nucleotide sequence ID" value="NZ_CAKJVD010000053.1"/>
</dbReference>
<evidence type="ECO:0000313" key="15">
    <source>
        <dbReference type="EMBL" id="PEG29049.1"/>
    </source>
</evidence>
<gene>
    <name evidence="13" type="primary">oxaA</name>
    <name evidence="16" type="synonym">yidC2</name>
    <name evidence="14" type="ORF">CNEO2_210033</name>
    <name evidence="13" type="ORF">CNEO_40282</name>
    <name evidence="16" type="ORF">CNEONATNEC25_03945</name>
    <name evidence="15" type="ORF">CQ394_19145</name>
</gene>
<evidence type="ECO:0000256" key="1">
    <source>
        <dbReference type="ARBA" id="ARBA00004651"/>
    </source>
</evidence>
<evidence type="ECO:0000259" key="12">
    <source>
        <dbReference type="Pfam" id="PF02096"/>
    </source>
</evidence>
<dbReference type="PANTHER" id="PTHR12428:SF65">
    <property type="entry name" value="CYTOCHROME C OXIDASE ASSEMBLY PROTEIN COX18, MITOCHONDRIAL"/>
    <property type="match status" value="1"/>
</dbReference>
<feature type="transmembrane region" description="Helical" evidence="11">
    <location>
        <begin position="98"/>
        <end position="122"/>
    </location>
</feature>
<evidence type="ECO:0000256" key="10">
    <source>
        <dbReference type="SAM" id="MobiDB-lite"/>
    </source>
</evidence>
<feature type="transmembrane region" description="Helical" evidence="11">
    <location>
        <begin position="31"/>
        <end position="53"/>
    </location>
</feature>
<evidence type="ECO:0000313" key="17">
    <source>
        <dbReference type="Proteomes" id="UP000220840"/>
    </source>
</evidence>
<feature type="transmembrane region" description="Helical" evidence="11">
    <location>
        <begin position="179"/>
        <end position="202"/>
    </location>
</feature>
<dbReference type="Proteomes" id="UP000220840">
    <property type="component" value="Unassembled WGS sequence"/>
</dbReference>
<dbReference type="OrthoDB" id="9780552at2"/>
<dbReference type="InterPro" id="IPR028055">
    <property type="entry name" value="YidC/Oxa/ALB_C"/>
</dbReference>
<dbReference type="GO" id="GO:0005886">
    <property type="term" value="C:plasma membrane"/>
    <property type="evidence" value="ECO:0007669"/>
    <property type="project" value="UniProtKB-SubCell"/>
</dbReference>
<reference evidence="14" key="4">
    <citation type="submission" date="2022-10" db="EMBL/GenBank/DDBJ databases">
        <authorList>
            <person name="Aires J."/>
            <person name="Mesa V."/>
        </authorList>
    </citation>
    <scope>NUCLEOTIDE SEQUENCE</scope>
    <source>
        <strain evidence="14">Clostridium neonatale JD116</strain>
    </source>
</reference>
<dbReference type="GO" id="GO:0015031">
    <property type="term" value="P:protein transport"/>
    <property type="evidence" value="ECO:0007669"/>
    <property type="project" value="UniProtKB-KW"/>
</dbReference>
<comment type="subcellular location">
    <subcellularLocation>
        <location evidence="1">Cell membrane</location>
        <topology evidence="1">Multi-pass membrane protein</topology>
    </subcellularLocation>
    <subcellularLocation>
        <location evidence="9">Membrane</location>
        <topology evidence="9">Multi-pass membrane protein</topology>
    </subcellularLocation>
</comment>
<sequence>MFQKIVDFLASIFNYLYEFVHVQMGISDKGISYVLAIFIFTLIIRLLILPLNIKSAKSTRGMQKIQPEVKKLQEKYKNDPQKMNEEVMKLYKENNVSLTGGCLPSLLPLPILMALYWVFMGINDLDGVPFLWLKSLGGPDQLFILPVLAALTTYLPSYLMTKAQPSPAEGGMDMRTMNFVMAGMMGFMSIKFKSILVLYWIMGNAIQAVQTYFLNYRPAMEEMKKTQVNESESKKEKFSMNIDEPKNLASTKKKKKKK</sequence>
<dbReference type="EMBL" id="UWJD01000003">
    <property type="protein sequence ID" value="VCT86331.1"/>
    <property type="molecule type" value="Genomic_DNA"/>
</dbReference>
<evidence type="ECO:0000256" key="5">
    <source>
        <dbReference type="ARBA" id="ARBA00022927"/>
    </source>
</evidence>
<reference evidence="13" key="3">
    <citation type="submission" date="2021-10" db="EMBL/GenBank/DDBJ databases">
        <authorList>
            <person name="Mesa V."/>
        </authorList>
    </citation>
    <scope>NUCLEOTIDE SEQUENCE</scope>
    <source>
        <strain evidence="13">CC3_PB</strain>
    </source>
</reference>
<evidence type="ECO:0000256" key="9">
    <source>
        <dbReference type="RuleBase" id="RU003945"/>
    </source>
</evidence>
<keyword evidence="8" id="KW-0143">Chaperone</keyword>
<dbReference type="NCBIfam" id="TIGR03592">
    <property type="entry name" value="yidC_oxa1_cterm"/>
    <property type="match status" value="1"/>
</dbReference>
<dbReference type="Proteomes" id="UP000431451">
    <property type="component" value="Unassembled WGS sequence"/>
</dbReference>
<keyword evidence="5" id="KW-0653">Protein transport</keyword>
<feature type="domain" description="Membrane insertase YidC/Oxa/ALB C-terminal" evidence="12">
    <location>
        <begin position="33"/>
        <end position="215"/>
    </location>
</feature>
<feature type="region of interest" description="Disordered" evidence="10">
    <location>
        <begin position="224"/>
        <end position="258"/>
    </location>
</feature>
<evidence type="ECO:0000313" key="13">
    <source>
        <dbReference type="EMBL" id="CAG9703027.1"/>
    </source>
</evidence>
<dbReference type="AlphaFoldDB" id="A0A2A7MBU0"/>
<dbReference type="STRING" id="137838.GCA_001458595_00232"/>
<accession>A0A2A7MBU0</accession>
<dbReference type="EMBL" id="PDCJ01000005">
    <property type="protein sequence ID" value="PEG29049.1"/>
    <property type="molecule type" value="Genomic_DNA"/>
</dbReference>
<feature type="compositionally biased region" description="Basic and acidic residues" evidence="10">
    <location>
        <begin position="224"/>
        <end position="246"/>
    </location>
</feature>
<dbReference type="Pfam" id="PF02096">
    <property type="entry name" value="60KD_IMP"/>
    <property type="match status" value="1"/>
</dbReference>
<evidence type="ECO:0000256" key="8">
    <source>
        <dbReference type="ARBA" id="ARBA00023186"/>
    </source>
</evidence>
<evidence type="ECO:0000256" key="2">
    <source>
        <dbReference type="ARBA" id="ARBA00022448"/>
    </source>
</evidence>